<accession>A0A0P1AT86</accession>
<dbReference type="RefSeq" id="XP_024581023.1">
    <property type="nucleotide sequence ID" value="XM_024730779.1"/>
</dbReference>
<reference evidence="2" key="1">
    <citation type="submission" date="2014-09" db="EMBL/GenBank/DDBJ databases">
        <authorList>
            <person name="Sharma Rahul"/>
            <person name="Thines Marco"/>
        </authorList>
    </citation>
    <scope>NUCLEOTIDE SEQUENCE [LARGE SCALE GENOMIC DNA]</scope>
</reference>
<organism evidence="1 2">
    <name type="scientific">Plasmopara halstedii</name>
    <name type="common">Downy mildew of sunflower</name>
    <dbReference type="NCBI Taxonomy" id="4781"/>
    <lineage>
        <taxon>Eukaryota</taxon>
        <taxon>Sar</taxon>
        <taxon>Stramenopiles</taxon>
        <taxon>Oomycota</taxon>
        <taxon>Peronosporomycetes</taxon>
        <taxon>Peronosporales</taxon>
        <taxon>Peronosporaceae</taxon>
        <taxon>Plasmopara</taxon>
    </lineage>
</organism>
<proteinExistence type="predicted"/>
<dbReference type="OrthoDB" id="124164at2759"/>
<sequence length="50" mass="5714">MKDPNARPTAEQALSDLVELQAGAMQEQLVVDSLRQKQIQKMKCNLTWEK</sequence>
<name>A0A0P1AT86_PLAHL</name>
<dbReference type="EMBL" id="CCYD01001224">
    <property type="protein sequence ID" value="CEG44654.1"/>
    <property type="molecule type" value="Genomic_DNA"/>
</dbReference>
<protein>
    <submittedName>
        <fullName evidence="1">Uncharacterized protein</fullName>
    </submittedName>
</protein>
<evidence type="ECO:0000313" key="1">
    <source>
        <dbReference type="EMBL" id="CEG44654.1"/>
    </source>
</evidence>
<dbReference type="Proteomes" id="UP000054928">
    <property type="component" value="Unassembled WGS sequence"/>
</dbReference>
<keyword evidence="2" id="KW-1185">Reference proteome</keyword>
<dbReference type="AlphaFoldDB" id="A0A0P1AT86"/>
<dbReference type="GeneID" id="36396055"/>
<dbReference type="OMA" id="XRNTNAS"/>
<evidence type="ECO:0000313" key="2">
    <source>
        <dbReference type="Proteomes" id="UP000054928"/>
    </source>
</evidence>